<evidence type="ECO:0000256" key="1">
    <source>
        <dbReference type="SAM" id="SignalP"/>
    </source>
</evidence>
<dbReference type="Proteomes" id="UP000276055">
    <property type="component" value="Unassembled WGS sequence"/>
</dbReference>
<dbReference type="SUPFAM" id="SSF49299">
    <property type="entry name" value="PKD domain"/>
    <property type="match status" value="1"/>
</dbReference>
<evidence type="ECO:0000313" key="4">
    <source>
        <dbReference type="Proteomes" id="UP000276055"/>
    </source>
</evidence>
<feature type="signal peptide" evidence="1">
    <location>
        <begin position="1"/>
        <end position="29"/>
    </location>
</feature>
<dbReference type="GO" id="GO:0005975">
    <property type="term" value="P:carbohydrate metabolic process"/>
    <property type="evidence" value="ECO:0007669"/>
    <property type="project" value="UniProtKB-ARBA"/>
</dbReference>
<dbReference type="PROSITE" id="PS50093">
    <property type="entry name" value="PKD"/>
    <property type="match status" value="1"/>
</dbReference>
<gene>
    <name evidence="3" type="ORF">C8D78_3896</name>
</gene>
<keyword evidence="1" id="KW-0732">Signal</keyword>
<feature type="domain" description="PKD" evidence="2">
    <location>
        <begin position="191"/>
        <end position="243"/>
    </location>
</feature>
<dbReference type="AlphaFoldDB" id="A0A495E6F2"/>
<organism evidence="3 4">
    <name type="scientific">Arthrobacter oryzae</name>
    <dbReference type="NCBI Taxonomy" id="409290"/>
    <lineage>
        <taxon>Bacteria</taxon>
        <taxon>Bacillati</taxon>
        <taxon>Actinomycetota</taxon>
        <taxon>Actinomycetes</taxon>
        <taxon>Micrococcales</taxon>
        <taxon>Micrococcaceae</taxon>
        <taxon>Arthrobacter</taxon>
    </lineage>
</organism>
<evidence type="ECO:0000259" key="2">
    <source>
        <dbReference type="PROSITE" id="PS50093"/>
    </source>
</evidence>
<comment type="caution">
    <text evidence="3">The sequence shown here is derived from an EMBL/GenBank/DDBJ whole genome shotgun (WGS) entry which is preliminary data.</text>
</comment>
<accession>A0A495E6F2</accession>
<dbReference type="EMBL" id="RBIR01000014">
    <property type="protein sequence ID" value="RKR12522.1"/>
    <property type="molecule type" value="Genomic_DNA"/>
</dbReference>
<name>A0A495E6F2_9MICC</name>
<reference evidence="3 4" key="1">
    <citation type="submission" date="2018-10" db="EMBL/GenBank/DDBJ databases">
        <title>Genomic Encyclopedia of Type Strains, Phase IV (KMG-IV): sequencing the most valuable type-strain genomes for metagenomic binning, comparative biology and taxonomic classification.</title>
        <authorList>
            <person name="Goeker M."/>
        </authorList>
    </citation>
    <scope>NUCLEOTIDE SEQUENCE [LARGE SCALE GENOMIC DNA]</scope>
    <source>
        <strain evidence="3 4">DSM 25586</strain>
    </source>
</reference>
<evidence type="ECO:0000313" key="3">
    <source>
        <dbReference type="EMBL" id="RKR12522.1"/>
    </source>
</evidence>
<dbReference type="InterPro" id="IPR035986">
    <property type="entry name" value="PKD_dom_sf"/>
</dbReference>
<proteinExistence type="predicted"/>
<sequence length="304" mass="32934">MADRISRRSGVTILLAFAFLFAFSSAAEADDSEVSWSKSGLGVWRYDADAGVWVDAPGAVAEDPNVYRFEYLCLDTAKNNFDVACLAGAVRCDQGRDGRPVRWYTSLRVFDPPIWSAIRPDRCVYLEQPEDVLGKIAAQIQTKFEQLPVSPGTSVMQPSPNTLRGAETNFYAEAVEQSFAIDMLGQSVSVTAKPVQYTWNYGDGTSLGPQTAAGGPLPQDRWGEKTITSHVYAQTGDFPVVLTTHFQGTYSVNGGPPLPIPGQGQFSSPAQRVSVWRSITRNYADTCLQNPQGQGCPGVAAPPP</sequence>
<dbReference type="Gene3D" id="2.60.40.10">
    <property type="entry name" value="Immunoglobulins"/>
    <property type="match status" value="1"/>
</dbReference>
<feature type="chain" id="PRO_5019786185" description="PKD domain-containing protein" evidence="1">
    <location>
        <begin position="30"/>
        <end position="304"/>
    </location>
</feature>
<dbReference type="Pfam" id="PF00801">
    <property type="entry name" value="PKD"/>
    <property type="match status" value="1"/>
</dbReference>
<dbReference type="InterPro" id="IPR000601">
    <property type="entry name" value="PKD_dom"/>
</dbReference>
<protein>
    <recommendedName>
        <fullName evidence="2">PKD domain-containing protein</fullName>
    </recommendedName>
</protein>
<dbReference type="InterPro" id="IPR013783">
    <property type="entry name" value="Ig-like_fold"/>
</dbReference>